<organism evidence="2 3">
    <name type="scientific">Aspergillus tamarii</name>
    <dbReference type="NCBI Taxonomy" id="41984"/>
    <lineage>
        <taxon>Eukaryota</taxon>
        <taxon>Fungi</taxon>
        <taxon>Dikarya</taxon>
        <taxon>Ascomycota</taxon>
        <taxon>Pezizomycotina</taxon>
        <taxon>Eurotiomycetes</taxon>
        <taxon>Eurotiomycetidae</taxon>
        <taxon>Eurotiales</taxon>
        <taxon>Aspergillaceae</taxon>
        <taxon>Aspergillus</taxon>
        <taxon>Aspergillus subgen. Circumdati</taxon>
    </lineage>
</organism>
<dbReference type="EMBL" id="ML738598">
    <property type="protein sequence ID" value="KAE8165845.1"/>
    <property type="molecule type" value="Genomic_DNA"/>
</dbReference>
<keyword evidence="3" id="KW-1185">Reference proteome</keyword>
<evidence type="ECO:0000313" key="3">
    <source>
        <dbReference type="Proteomes" id="UP000326950"/>
    </source>
</evidence>
<keyword evidence="1" id="KW-1133">Transmembrane helix</keyword>
<dbReference type="Proteomes" id="UP000326950">
    <property type="component" value="Unassembled WGS sequence"/>
</dbReference>
<gene>
    <name evidence="2" type="ORF">BDV40DRAFT_257732</name>
</gene>
<keyword evidence="1" id="KW-0472">Membrane</keyword>
<protein>
    <recommendedName>
        <fullName evidence="4">Transmembrane protein</fullName>
    </recommendedName>
</protein>
<reference evidence="2 3" key="1">
    <citation type="submission" date="2019-04" db="EMBL/GenBank/DDBJ databases">
        <title>Friends and foes A comparative genomics study of 23 Aspergillus species from section Flavi.</title>
        <authorList>
            <consortium name="DOE Joint Genome Institute"/>
            <person name="Kjaerbolling I."/>
            <person name="Vesth T."/>
            <person name="Frisvad J.C."/>
            <person name="Nybo J.L."/>
            <person name="Theobald S."/>
            <person name="Kildgaard S."/>
            <person name="Isbrandt T."/>
            <person name="Kuo A."/>
            <person name="Sato A."/>
            <person name="Lyhne E.K."/>
            <person name="Kogle M.E."/>
            <person name="Wiebenga A."/>
            <person name="Kun R.S."/>
            <person name="Lubbers R.J."/>
            <person name="Makela M.R."/>
            <person name="Barry K."/>
            <person name="Chovatia M."/>
            <person name="Clum A."/>
            <person name="Daum C."/>
            <person name="Haridas S."/>
            <person name="He G."/>
            <person name="LaButti K."/>
            <person name="Lipzen A."/>
            <person name="Mondo S."/>
            <person name="Riley R."/>
            <person name="Salamov A."/>
            <person name="Simmons B.A."/>
            <person name="Magnuson J.K."/>
            <person name="Henrissat B."/>
            <person name="Mortensen U.H."/>
            <person name="Larsen T.O."/>
            <person name="Devries R.P."/>
            <person name="Grigoriev I.V."/>
            <person name="Machida M."/>
            <person name="Baker S.E."/>
            <person name="Andersen M.R."/>
        </authorList>
    </citation>
    <scope>NUCLEOTIDE SEQUENCE [LARGE SCALE GENOMIC DNA]</scope>
    <source>
        <strain evidence="2 3">CBS 117626</strain>
    </source>
</reference>
<evidence type="ECO:0000256" key="1">
    <source>
        <dbReference type="SAM" id="Phobius"/>
    </source>
</evidence>
<name>A0A5N6V4B6_ASPTM</name>
<feature type="transmembrane region" description="Helical" evidence="1">
    <location>
        <begin position="21"/>
        <end position="41"/>
    </location>
</feature>
<accession>A0A5N6V4B6</accession>
<proteinExistence type="predicted"/>
<dbReference type="AlphaFoldDB" id="A0A5N6V4B6"/>
<keyword evidence="1" id="KW-0812">Transmembrane</keyword>
<evidence type="ECO:0000313" key="2">
    <source>
        <dbReference type="EMBL" id="KAE8165845.1"/>
    </source>
</evidence>
<sequence>MRSRLGHGGGYSRVNGGLFEIRLMLVSGWWFYSVGPFIFLFKLPVHVTYIVPTAALEPVNS</sequence>
<evidence type="ECO:0008006" key="4">
    <source>
        <dbReference type="Google" id="ProtNLM"/>
    </source>
</evidence>